<organism evidence="2 3">
    <name type="scientific">Salinicola rhizosphaerae</name>
    <dbReference type="NCBI Taxonomy" id="1443141"/>
    <lineage>
        <taxon>Bacteria</taxon>
        <taxon>Pseudomonadati</taxon>
        <taxon>Pseudomonadota</taxon>
        <taxon>Gammaproteobacteria</taxon>
        <taxon>Oceanospirillales</taxon>
        <taxon>Halomonadaceae</taxon>
        <taxon>Salinicola</taxon>
    </lineage>
</organism>
<keyword evidence="1" id="KW-0472">Membrane</keyword>
<dbReference type="Pfam" id="PF03929">
    <property type="entry name" value="PepSY_TM"/>
    <property type="match status" value="1"/>
</dbReference>
<keyword evidence="3" id="KW-1185">Reference proteome</keyword>
<feature type="transmembrane region" description="Helical" evidence="1">
    <location>
        <begin position="161"/>
        <end position="182"/>
    </location>
</feature>
<feature type="transmembrane region" description="Helical" evidence="1">
    <location>
        <begin position="370"/>
        <end position="390"/>
    </location>
</feature>
<accession>A0ABQ3DW21</accession>
<keyword evidence="1" id="KW-0812">Transmembrane</keyword>
<reference evidence="3" key="1">
    <citation type="journal article" date="2019" name="Int. J. Syst. Evol. Microbiol.">
        <title>The Global Catalogue of Microorganisms (GCM) 10K type strain sequencing project: providing services to taxonomists for standard genome sequencing and annotation.</title>
        <authorList>
            <consortium name="The Broad Institute Genomics Platform"/>
            <consortium name="The Broad Institute Genome Sequencing Center for Infectious Disease"/>
            <person name="Wu L."/>
            <person name="Ma J."/>
        </authorList>
    </citation>
    <scope>NUCLEOTIDE SEQUENCE [LARGE SCALE GENOMIC DNA]</scope>
    <source>
        <strain evidence="3">KCTC 32998</strain>
    </source>
</reference>
<evidence type="ECO:0000256" key="1">
    <source>
        <dbReference type="SAM" id="Phobius"/>
    </source>
</evidence>
<dbReference type="PANTHER" id="PTHR34219">
    <property type="entry name" value="IRON-REGULATED INNER MEMBRANE PROTEIN-RELATED"/>
    <property type="match status" value="1"/>
</dbReference>
<protein>
    <submittedName>
        <fullName evidence="2">Membrane protein</fullName>
    </submittedName>
</protein>
<feature type="transmembrane region" description="Helical" evidence="1">
    <location>
        <begin position="23"/>
        <end position="47"/>
    </location>
</feature>
<dbReference type="RefSeq" id="WP_189442956.1">
    <property type="nucleotide sequence ID" value="NZ_BMZI01000001.1"/>
</dbReference>
<proteinExistence type="predicted"/>
<dbReference type="InterPro" id="IPR005625">
    <property type="entry name" value="PepSY-ass_TM"/>
</dbReference>
<feature type="transmembrane region" description="Helical" evidence="1">
    <location>
        <begin position="421"/>
        <end position="447"/>
    </location>
</feature>
<feature type="transmembrane region" description="Helical" evidence="1">
    <location>
        <begin position="203"/>
        <end position="225"/>
    </location>
</feature>
<sequence length="464" mass="49749">MQTSTASRQRRDRQLLVALLKRLHFTVGLFVGPFLLIAALSGIAYALTPQLESWLYHDALTSDSRGTPATLARQIEAAQDAAGITANPAAVRPASGPGATTRVMFSAPGNGPSEHRALFIDPVTLAIHGDMTVYGTSGALPLRTAIDQFHRGLLLGDVGRLYSELAASWLWLIALGGALLWWQRRRATRASASNQPLRRRHATLGMAALAGLLFFSATGLTWSQYAGGNIAELRHAWGWGTPSVSTALGATPAVPSQDAHAAHHAAEPAAADQTFHLAPAAFDRAYDAARAAGIDAAKIEMVPPTTAHQAWKIREIGREWPTQVDQVALDPVSFAVTDRADFATFPLAAKLTRWGIDLHMGVLFGVANQVVLIAFAGSLATLICWGYLMWWRRRPAAPARSAFQPQTLTSIYRSLSGRTRLTLLIVAVALGVALPVMGASLVVFVAVDWLRWRAGGNARTAQTA</sequence>
<gene>
    <name evidence="2" type="ORF">GCM10009038_04610</name>
</gene>
<name>A0ABQ3DW21_9GAMM</name>
<dbReference type="EMBL" id="BMZI01000001">
    <property type="protein sequence ID" value="GHB09974.1"/>
    <property type="molecule type" value="Genomic_DNA"/>
</dbReference>
<comment type="caution">
    <text evidence="2">The sequence shown here is derived from an EMBL/GenBank/DDBJ whole genome shotgun (WGS) entry which is preliminary data.</text>
</comment>
<dbReference type="PANTHER" id="PTHR34219:SF1">
    <property type="entry name" value="PEPSY DOMAIN-CONTAINING PROTEIN"/>
    <property type="match status" value="1"/>
</dbReference>
<keyword evidence="1" id="KW-1133">Transmembrane helix</keyword>
<evidence type="ECO:0000313" key="2">
    <source>
        <dbReference type="EMBL" id="GHB09974.1"/>
    </source>
</evidence>
<dbReference type="Proteomes" id="UP000646745">
    <property type="component" value="Unassembled WGS sequence"/>
</dbReference>
<evidence type="ECO:0000313" key="3">
    <source>
        <dbReference type="Proteomes" id="UP000646745"/>
    </source>
</evidence>